<proteinExistence type="predicted"/>
<organism evidence="2 3">
    <name type="scientific">Daphnia pulex</name>
    <name type="common">Water flea</name>
    <dbReference type="NCBI Taxonomy" id="6669"/>
    <lineage>
        <taxon>Eukaryota</taxon>
        <taxon>Metazoa</taxon>
        <taxon>Ecdysozoa</taxon>
        <taxon>Arthropoda</taxon>
        <taxon>Crustacea</taxon>
        <taxon>Branchiopoda</taxon>
        <taxon>Diplostraca</taxon>
        <taxon>Cladocera</taxon>
        <taxon>Anomopoda</taxon>
        <taxon>Daphniidae</taxon>
        <taxon>Daphnia</taxon>
    </lineage>
</organism>
<dbReference type="OrthoDB" id="10058133at2759"/>
<dbReference type="InParanoid" id="E9HJZ0"/>
<feature type="compositionally biased region" description="Low complexity" evidence="1">
    <location>
        <begin position="147"/>
        <end position="181"/>
    </location>
</feature>
<gene>
    <name evidence="2" type="ORF">DAPPUDRAFT_330570</name>
</gene>
<evidence type="ECO:0000256" key="1">
    <source>
        <dbReference type="SAM" id="MobiDB-lite"/>
    </source>
</evidence>
<dbReference type="EMBL" id="GL732665">
    <property type="protein sequence ID" value="EFX67956.1"/>
    <property type="molecule type" value="Genomic_DNA"/>
</dbReference>
<feature type="region of interest" description="Disordered" evidence="1">
    <location>
        <begin position="33"/>
        <end position="123"/>
    </location>
</feature>
<dbReference type="AlphaFoldDB" id="E9HJZ0"/>
<feature type="region of interest" description="Disordered" evidence="1">
    <location>
        <begin position="135"/>
        <end position="190"/>
    </location>
</feature>
<name>E9HJZ0_DAPPU</name>
<dbReference type="KEGG" id="dpx:DAPPUDRAFT_330570"/>
<protein>
    <submittedName>
        <fullName evidence="2">Uncharacterized protein</fullName>
    </submittedName>
</protein>
<keyword evidence="3" id="KW-1185">Reference proteome</keyword>
<reference evidence="2 3" key="1">
    <citation type="journal article" date="2011" name="Science">
        <title>The ecoresponsive genome of Daphnia pulex.</title>
        <authorList>
            <person name="Colbourne J.K."/>
            <person name="Pfrender M.E."/>
            <person name="Gilbert D."/>
            <person name="Thomas W.K."/>
            <person name="Tucker A."/>
            <person name="Oakley T.H."/>
            <person name="Tokishita S."/>
            <person name="Aerts A."/>
            <person name="Arnold G.J."/>
            <person name="Basu M.K."/>
            <person name="Bauer D.J."/>
            <person name="Caceres C.E."/>
            <person name="Carmel L."/>
            <person name="Casola C."/>
            <person name="Choi J.H."/>
            <person name="Detter J.C."/>
            <person name="Dong Q."/>
            <person name="Dusheyko S."/>
            <person name="Eads B.D."/>
            <person name="Frohlich T."/>
            <person name="Geiler-Samerotte K.A."/>
            <person name="Gerlach D."/>
            <person name="Hatcher P."/>
            <person name="Jogdeo S."/>
            <person name="Krijgsveld J."/>
            <person name="Kriventseva E.V."/>
            <person name="Kultz D."/>
            <person name="Laforsch C."/>
            <person name="Lindquist E."/>
            <person name="Lopez J."/>
            <person name="Manak J.R."/>
            <person name="Muller J."/>
            <person name="Pangilinan J."/>
            <person name="Patwardhan R.P."/>
            <person name="Pitluck S."/>
            <person name="Pritham E.J."/>
            <person name="Rechtsteiner A."/>
            <person name="Rho M."/>
            <person name="Rogozin I.B."/>
            <person name="Sakarya O."/>
            <person name="Salamov A."/>
            <person name="Schaack S."/>
            <person name="Shapiro H."/>
            <person name="Shiga Y."/>
            <person name="Skalitzky C."/>
            <person name="Smith Z."/>
            <person name="Souvorov A."/>
            <person name="Sung W."/>
            <person name="Tang Z."/>
            <person name="Tsuchiya D."/>
            <person name="Tu H."/>
            <person name="Vos H."/>
            <person name="Wang M."/>
            <person name="Wolf Y.I."/>
            <person name="Yamagata H."/>
            <person name="Yamada T."/>
            <person name="Ye Y."/>
            <person name="Shaw J.R."/>
            <person name="Andrews J."/>
            <person name="Crease T.J."/>
            <person name="Tang H."/>
            <person name="Lucas S.M."/>
            <person name="Robertson H.M."/>
            <person name="Bork P."/>
            <person name="Koonin E.V."/>
            <person name="Zdobnov E.M."/>
            <person name="Grigoriev I.V."/>
            <person name="Lynch M."/>
            <person name="Boore J.L."/>
        </authorList>
    </citation>
    <scope>NUCLEOTIDE SEQUENCE [LARGE SCALE GENOMIC DNA]</scope>
</reference>
<feature type="compositionally biased region" description="Polar residues" evidence="1">
    <location>
        <begin position="52"/>
        <end position="66"/>
    </location>
</feature>
<evidence type="ECO:0000313" key="3">
    <source>
        <dbReference type="Proteomes" id="UP000000305"/>
    </source>
</evidence>
<accession>E9HJZ0</accession>
<dbReference type="Proteomes" id="UP000000305">
    <property type="component" value="Unassembled WGS sequence"/>
</dbReference>
<feature type="compositionally biased region" description="Basic and acidic residues" evidence="1">
    <location>
        <begin position="73"/>
        <end position="86"/>
    </location>
</feature>
<sequence length="343" mass="39207">MSKEEREAAINQKIEEIRRKNATITQRYQEIENDKKNAENFSLVATQRMKTRSVTGNDVDDNSPTMKQPAAARPEKSEMNREPKEPRKIKKKHSVSDLAATTDFRPQRLTENDLPPPDPVFSYLTDRLREGAFCAPISPAANRRHSTSSQSSEMSIGSSSRSNNSRRTSTTSNSSWTSDTSSKYDGFSNYQPPRRYSVCRDYVRNRRLSEQLNTSDEKEDEQWNYNKQGQFQQNNKDFKKSFQSNTAARDRETGKVTWVSSDVSESQISEITGGSTLQPWKREISVTNSRSEYVTNWRDRHIGYTTTAETDFTSIDEGVAQLAVSVEDPNNNNDMINHNMPIE</sequence>
<dbReference type="HOGENOM" id="CLU_809541_0_0_1"/>
<evidence type="ECO:0000313" key="2">
    <source>
        <dbReference type="EMBL" id="EFX67956.1"/>
    </source>
</evidence>